<dbReference type="PANTHER" id="PTHR36700:SF1">
    <property type="entry name" value="CRISPR SYSTEM CMR SUBUNIT CMR4"/>
    <property type="match status" value="1"/>
</dbReference>
<proteinExistence type="predicted"/>
<sequence length="321" mass="35195">MYKIKKAMFLNVLTSMHAGGGSELSVVDLPIQREGHTGFPKIEASSLKGSLRSVARHRFEKSTMDQIFGSDDLENREDTENKFASAVAFSDARLLFFPVRSAKGVFAFVTCPMVLRRFFDDMELAGIGELAQRFALTPCPLVAEGSALVLKDNNKKTVMLEEYVYDVAEEQGDEAPFGAFLDRLLKVMPCNELLQNRLKTNAILVSDDDFSDFVRMSTEVVTRIRINNDSGTVKGGALFNEEYLPSESVLYSLLFIADAYQPQSGHLQGAETVASPRTQAAELAEQLKECIPPTFQIGANQTLGKGFVACQLVPGGGADVQ</sequence>
<organism evidence="3 4">
    <name type="scientific">Paenibacillus melissococcoides</name>
    <dbReference type="NCBI Taxonomy" id="2912268"/>
    <lineage>
        <taxon>Bacteria</taxon>
        <taxon>Bacillati</taxon>
        <taxon>Bacillota</taxon>
        <taxon>Bacilli</taxon>
        <taxon>Bacillales</taxon>
        <taxon>Paenibacillaceae</taxon>
        <taxon>Paenibacillus</taxon>
    </lineage>
</organism>
<keyword evidence="1" id="KW-0051">Antiviral defense</keyword>
<protein>
    <submittedName>
        <fullName evidence="3">Type III-B CRISPR module RAMP protein Cmr4</fullName>
    </submittedName>
</protein>
<evidence type="ECO:0000256" key="1">
    <source>
        <dbReference type="ARBA" id="ARBA00023118"/>
    </source>
</evidence>
<name>A0ABM9G805_9BACL</name>
<dbReference type="PANTHER" id="PTHR36700">
    <property type="entry name" value="CRISPR SYSTEM CMR SUBUNIT CMR4"/>
    <property type="match status" value="1"/>
</dbReference>
<accession>A0ABM9G805</accession>
<keyword evidence="4" id="KW-1185">Reference proteome</keyword>
<dbReference type="InterPro" id="IPR005537">
    <property type="entry name" value="RAMP_III_fam"/>
</dbReference>
<feature type="domain" description="CRISPR type III-associated protein" evidence="2">
    <location>
        <begin position="10"/>
        <end position="308"/>
    </location>
</feature>
<dbReference type="EMBL" id="CALYLO010000008">
    <property type="protein sequence ID" value="CAH8247884.1"/>
    <property type="molecule type" value="Genomic_DNA"/>
</dbReference>
<evidence type="ECO:0000313" key="3">
    <source>
        <dbReference type="EMBL" id="CAH8247884.1"/>
    </source>
</evidence>
<dbReference type="Pfam" id="PF03787">
    <property type="entry name" value="RAMPs"/>
    <property type="match status" value="1"/>
</dbReference>
<dbReference type="InterPro" id="IPR013410">
    <property type="entry name" value="CRISPR-assoc_RAMP_Cmr4"/>
</dbReference>
<evidence type="ECO:0000259" key="2">
    <source>
        <dbReference type="Pfam" id="PF03787"/>
    </source>
</evidence>
<dbReference type="NCBIfam" id="TIGR02580">
    <property type="entry name" value="cas_RAMP_Cmr4"/>
    <property type="match status" value="1"/>
</dbReference>
<dbReference type="Proteomes" id="UP001154322">
    <property type="component" value="Unassembled WGS sequence"/>
</dbReference>
<evidence type="ECO:0000313" key="4">
    <source>
        <dbReference type="Proteomes" id="UP001154322"/>
    </source>
</evidence>
<comment type="caution">
    <text evidence="3">The sequence shown here is derived from an EMBL/GenBank/DDBJ whole genome shotgun (WGS) entry which is preliminary data.</text>
</comment>
<gene>
    <name evidence="3" type="primary">cmr4</name>
    <name evidence="3" type="ORF">WJ0W_005139</name>
</gene>
<reference evidence="3" key="1">
    <citation type="submission" date="2022-06" db="EMBL/GenBank/DDBJ databases">
        <authorList>
            <person name="Dietemann V."/>
            <person name="Ory F."/>
            <person name="Dainat B."/>
            <person name="Oberhansli S."/>
        </authorList>
    </citation>
    <scope>NUCLEOTIDE SEQUENCE</scope>
    <source>
        <strain evidence="3">Ena-SAMPLE-TAB-26-04-2022-14:26:32:270-5432</strain>
    </source>
</reference>